<dbReference type="RefSeq" id="WP_327093517.1">
    <property type="nucleotide sequence ID" value="NZ_CP109149.1"/>
</dbReference>
<accession>A0ABZ1Z3R9</accession>
<gene>
    <name evidence="2" type="ORF">OG563_11245</name>
</gene>
<dbReference type="InterPro" id="IPR023286">
    <property type="entry name" value="ABATE_dom_sf"/>
</dbReference>
<dbReference type="PANTHER" id="PTHR35525">
    <property type="entry name" value="BLL6575 PROTEIN"/>
    <property type="match status" value="1"/>
</dbReference>
<name>A0ABZ1Z3R9_9NOCA</name>
<evidence type="ECO:0000259" key="1">
    <source>
        <dbReference type="Pfam" id="PF11706"/>
    </source>
</evidence>
<dbReference type="Proteomes" id="UP001432062">
    <property type="component" value="Chromosome"/>
</dbReference>
<evidence type="ECO:0000313" key="3">
    <source>
        <dbReference type="Proteomes" id="UP001432062"/>
    </source>
</evidence>
<feature type="domain" description="Zinc finger CGNR" evidence="1">
    <location>
        <begin position="141"/>
        <end position="181"/>
    </location>
</feature>
<dbReference type="EMBL" id="CP109441">
    <property type="protein sequence ID" value="WUV48710.1"/>
    <property type="molecule type" value="Genomic_DNA"/>
</dbReference>
<dbReference type="SUPFAM" id="SSF160904">
    <property type="entry name" value="Jann2411-like"/>
    <property type="match status" value="1"/>
</dbReference>
<proteinExistence type="predicted"/>
<dbReference type="PANTHER" id="PTHR35525:SF3">
    <property type="entry name" value="BLL6575 PROTEIN"/>
    <property type="match status" value="1"/>
</dbReference>
<protein>
    <submittedName>
        <fullName evidence="2">CGNR zinc finger domain-containing protein</fullName>
    </submittedName>
</protein>
<keyword evidence="3" id="KW-1185">Reference proteome</keyword>
<dbReference type="Pfam" id="PF11706">
    <property type="entry name" value="zf-CGNR"/>
    <property type="match status" value="1"/>
</dbReference>
<sequence length="185" mass="20177">MSEALLIGEPLALDLVNTRPTDVDLLATPEDLANWLALQAERHPELAVAHPTSADLAAVHSVRDHSSAVLDALLHDRRPPIDALRELNAAQAAAPAIRQLEWGGDAVIATVRRTGTAAERLAAVLAEAVADLLTDPSIGKLKRCEADDCVLLFLPAHPRRRWCSPERCGNRVRVARYYQRHKSAD</sequence>
<dbReference type="Gene3D" id="1.10.3300.10">
    <property type="entry name" value="Jann2411-like domain"/>
    <property type="match status" value="1"/>
</dbReference>
<dbReference type="InterPro" id="IPR021005">
    <property type="entry name" value="Znf_CGNR"/>
</dbReference>
<dbReference type="Pfam" id="PF07336">
    <property type="entry name" value="ABATE"/>
    <property type="match status" value="1"/>
</dbReference>
<evidence type="ECO:0000313" key="2">
    <source>
        <dbReference type="EMBL" id="WUV48710.1"/>
    </source>
</evidence>
<reference evidence="2" key="1">
    <citation type="submission" date="2022-10" db="EMBL/GenBank/DDBJ databases">
        <title>The complete genomes of actinobacterial strains from the NBC collection.</title>
        <authorList>
            <person name="Joergensen T.S."/>
            <person name="Alvarez Arevalo M."/>
            <person name="Sterndorff E.B."/>
            <person name="Faurdal D."/>
            <person name="Vuksanovic O."/>
            <person name="Mourched A.-S."/>
            <person name="Charusanti P."/>
            <person name="Shaw S."/>
            <person name="Blin K."/>
            <person name="Weber T."/>
        </authorList>
    </citation>
    <scope>NUCLEOTIDE SEQUENCE</scope>
    <source>
        <strain evidence="2">NBC_01482</strain>
    </source>
</reference>
<organism evidence="2 3">
    <name type="scientific">Nocardia vinacea</name>
    <dbReference type="NCBI Taxonomy" id="96468"/>
    <lineage>
        <taxon>Bacteria</taxon>
        <taxon>Bacillati</taxon>
        <taxon>Actinomycetota</taxon>
        <taxon>Actinomycetes</taxon>
        <taxon>Mycobacteriales</taxon>
        <taxon>Nocardiaceae</taxon>
        <taxon>Nocardia</taxon>
    </lineage>
</organism>
<dbReference type="InterPro" id="IPR010852">
    <property type="entry name" value="ABATE"/>
</dbReference>